<evidence type="ECO:0000313" key="2">
    <source>
        <dbReference type="EMBL" id="MBW3083465.1"/>
    </source>
</evidence>
<proteinExistence type="predicted"/>
<feature type="compositionally biased region" description="Polar residues" evidence="1">
    <location>
        <begin position="166"/>
        <end position="176"/>
    </location>
</feature>
<comment type="caution">
    <text evidence="2">The sequence shown here is derived from an EMBL/GenBank/DDBJ whole genome shotgun (WGS) entry which is preliminary data.</text>
</comment>
<name>A0ABS6WBD7_9BIFI</name>
<organism evidence="2 3">
    <name type="scientific">Bifidobacterium phasiani</name>
    <dbReference type="NCBI Taxonomy" id="2834431"/>
    <lineage>
        <taxon>Bacteria</taxon>
        <taxon>Bacillati</taxon>
        <taxon>Actinomycetota</taxon>
        <taxon>Actinomycetes</taxon>
        <taxon>Bifidobacteriales</taxon>
        <taxon>Bifidobacteriaceae</taxon>
        <taxon>Bifidobacterium</taxon>
    </lineage>
</organism>
<evidence type="ECO:0000256" key="1">
    <source>
        <dbReference type="SAM" id="MobiDB-lite"/>
    </source>
</evidence>
<feature type="region of interest" description="Disordered" evidence="1">
    <location>
        <begin position="147"/>
        <end position="184"/>
    </location>
</feature>
<dbReference type="EMBL" id="JAHBBD010000023">
    <property type="protein sequence ID" value="MBW3083465.1"/>
    <property type="molecule type" value="Genomic_DNA"/>
</dbReference>
<evidence type="ECO:0000313" key="3">
    <source>
        <dbReference type="Proteomes" id="UP000812844"/>
    </source>
</evidence>
<reference evidence="2 3" key="1">
    <citation type="submission" date="2021-05" db="EMBL/GenBank/DDBJ databases">
        <title>Phylogenetic classification of ten novel species belonging to the genus Bifidobacterium comprising B. colchicus sp. nov., B. abeli sp. nov., B. bicoloris sp. nov., B. guerezis sp. nov., B. rosaliae sp. nov., B. santillanensis sp. nov., B. argentati sp. nov., B. amazzoni sp. nov., B. pluviali sp. nov., and B. pinnaculum sp. nov.</title>
        <authorList>
            <person name="Lugli G.A."/>
            <person name="Ruiz Garcia L."/>
            <person name="Margolles A."/>
            <person name="Ventura M."/>
        </authorList>
    </citation>
    <scope>NUCLEOTIDE SEQUENCE [LARGE SCALE GENOMIC DNA]</scope>
    <source>
        <strain evidence="2 3">6T3</strain>
    </source>
</reference>
<dbReference type="Proteomes" id="UP000812844">
    <property type="component" value="Unassembled WGS sequence"/>
</dbReference>
<evidence type="ECO:0008006" key="4">
    <source>
        <dbReference type="Google" id="ProtNLM"/>
    </source>
</evidence>
<sequence>MLLASLVLGACGSDAGTTEPGTGTETSRAKLYQSTEQMADDSDLIVVGSVGDTRTVQDLDDTTDFTLADVRVLTTIKGDAGGDTVAVRQTGSPEQSDSDLLMSSGDTVMLFLVHSGLDGELADQYYITGATAGLYAMDAVDVAADTTQEGDPPADGARFRRVDMQSGDSLPQTLTTEDVEAMTD</sequence>
<keyword evidence="3" id="KW-1185">Reference proteome</keyword>
<protein>
    <recommendedName>
        <fullName evidence="4">Lipoprotein</fullName>
    </recommendedName>
</protein>
<dbReference type="RefSeq" id="WP_219082665.1">
    <property type="nucleotide sequence ID" value="NZ_JAHBBD010000023.1"/>
</dbReference>
<accession>A0ABS6WBD7</accession>
<gene>
    <name evidence="2" type="ORF">KIH73_08880</name>
</gene>